<evidence type="ECO:0000256" key="13">
    <source>
        <dbReference type="PROSITE-ProRule" id="PRU00175"/>
    </source>
</evidence>
<keyword evidence="12" id="KW-0914">Notch signaling pathway</keyword>
<keyword evidence="7" id="KW-0479">Metal-binding</keyword>
<evidence type="ECO:0000256" key="4">
    <source>
        <dbReference type="ARBA" id="ARBA00012483"/>
    </source>
</evidence>
<feature type="domain" description="RING-type" evidence="15">
    <location>
        <begin position="535"/>
        <end position="575"/>
    </location>
</feature>
<dbReference type="EC" id="2.3.2.27" evidence="4"/>
<dbReference type="GO" id="GO:0007219">
    <property type="term" value="P:Notch signaling pathway"/>
    <property type="evidence" value="ECO:0007669"/>
    <property type="project" value="UniProtKB-KW"/>
</dbReference>
<dbReference type="GO" id="GO:0061630">
    <property type="term" value="F:ubiquitin protein ligase activity"/>
    <property type="evidence" value="ECO:0007669"/>
    <property type="project" value="UniProtKB-EC"/>
</dbReference>
<evidence type="ECO:0000256" key="2">
    <source>
        <dbReference type="ARBA" id="ARBA00004496"/>
    </source>
</evidence>
<dbReference type="InterPro" id="IPR037962">
    <property type="entry name" value="Neuralized"/>
</dbReference>
<evidence type="ECO:0000256" key="10">
    <source>
        <dbReference type="ARBA" id="ARBA00022786"/>
    </source>
</evidence>
<evidence type="ECO:0000313" key="18">
    <source>
        <dbReference type="Proteomes" id="UP000010556"/>
    </source>
</evidence>
<dbReference type="Gene3D" id="2.60.120.920">
    <property type="match status" value="2"/>
</dbReference>
<dbReference type="InterPro" id="IPR013083">
    <property type="entry name" value="Znf_RING/FYVE/PHD"/>
</dbReference>
<sequence>MYPYLCTGHPSGSGFASFLLGDSIGGSFPATSHRCHHKQKHCPPVLPGGVLLATPLLFHPHTKGSQILMDLSHKAVKRQASFCNAITFSNRPVLIYEQVRLKITKKQCCWSGALRLGFTSKDPSRIHPDSLPKYACPDLVSQSGFWAKALPEEFANEGNIIAFWVDKKGRVFYRINDSAAMLFLNGVRTADPLWALVDVYGLTRGVQLLGRPSVLTAPDSLEIRQDKAKTPDTIRDNLREHSTSLSGCLSGFSKLSLRAQSRAEVGPRVFSPGVGSGDPSLTSDLMSAHPAVTLADPCCFFGGCSDQLLDLKFHLFQGPGTAGHTKGIVILELAGSLQLLLTPRGGGDGREDMVELGTRPRDSVFTCSPASLSSCNISSKAKGGIFLTEALVDRKEFWAVCRVPGPLQSGDILGLVVNAEGELHLSHNGAAAGMQLCVDASQPLWMLFGLHGAITQIRLLGSTILAERGIPSLPCSPASTPTSPSALGSRLSDPLLSTCSSGPLGSSAGGTAPNSPVSLPESPVTPGTGQWSDECTICYEHAVDTVIYTCGHMCLCYACGLRLKKALHACCPICRRPIKDIIKTYRSS</sequence>
<dbReference type="GO" id="GO:0005886">
    <property type="term" value="C:plasma membrane"/>
    <property type="evidence" value="ECO:0007669"/>
    <property type="project" value="TreeGrafter"/>
</dbReference>
<evidence type="ECO:0000256" key="11">
    <source>
        <dbReference type="ARBA" id="ARBA00022833"/>
    </source>
</evidence>
<dbReference type="Pfam" id="PF13920">
    <property type="entry name" value="zf-C3HC4_3"/>
    <property type="match status" value="1"/>
</dbReference>
<dbReference type="Proteomes" id="UP000010556">
    <property type="component" value="Unassembled WGS sequence"/>
</dbReference>
<dbReference type="GO" id="GO:0005737">
    <property type="term" value="C:cytoplasm"/>
    <property type="evidence" value="ECO:0007669"/>
    <property type="project" value="UniProtKB-SubCell"/>
</dbReference>
<evidence type="ECO:0000256" key="9">
    <source>
        <dbReference type="ARBA" id="ARBA00022771"/>
    </source>
</evidence>
<comment type="subcellular location">
    <subcellularLocation>
        <location evidence="2">Cytoplasm</location>
    </subcellularLocation>
</comment>
<keyword evidence="9 13" id="KW-0863">Zinc-finger</keyword>
<proteinExistence type="predicted"/>
<dbReference type="PANTHER" id="PTHR12429:SF13">
    <property type="entry name" value="E3 UBIQUITIN-PROTEIN LIGASE NEURL1"/>
    <property type="match status" value="1"/>
</dbReference>
<evidence type="ECO:0000256" key="3">
    <source>
        <dbReference type="ARBA" id="ARBA00004906"/>
    </source>
</evidence>
<dbReference type="SMART" id="SM00588">
    <property type="entry name" value="NEUZ"/>
    <property type="match status" value="1"/>
</dbReference>
<dbReference type="GO" id="GO:0008270">
    <property type="term" value="F:zinc ion binding"/>
    <property type="evidence" value="ECO:0007669"/>
    <property type="project" value="UniProtKB-KW"/>
</dbReference>
<keyword evidence="5" id="KW-0963">Cytoplasm</keyword>
<evidence type="ECO:0000256" key="12">
    <source>
        <dbReference type="ARBA" id="ARBA00022976"/>
    </source>
</evidence>
<reference evidence="18" key="1">
    <citation type="journal article" date="2013" name="Science">
        <title>Comparative analysis of bat genomes provides insight into the evolution of flight and immunity.</title>
        <authorList>
            <person name="Zhang G."/>
            <person name="Cowled C."/>
            <person name="Shi Z."/>
            <person name="Huang Z."/>
            <person name="Bishop-Lilly K.A."/>
            <person name="Fang X."/>
            <person name="Wynne J.W."/>
            <person name="Xiong Z."/>
            <person name="Baker M.L."/>
            <person name="Zhao W."/>
            <person name="Tachedjian M."/>
            <person name="Zhu Y."/>
            <person name="Zhou P."/>
            <person name="Jiang X."/>
            <person name="Ng J."/>
            <person name="Yang L."/>
            <person name="Wu L."/>
            <person name="Xiao J."/>
            <person name="Feng Y."/>
            <person name="Chen Y."/>
            <person name="Sun X."/>
            <person name="Zhang Y."/>
            <person name="Marsh G.A."/>
            <person name="Crameri G."/>
            <person name="Broder C.C."/>
            <person name="Frey K.G."/>
            <person name="Wang L.F."/>
            <person name="Wang J."/>
        </authorList>
    </citation>
    <scope>NUCLEOTIDE SEQUENCE [LARGE SCALE GENOMIC DNA]</scope>
</reference>
<evidence type="ECO:0000313" key="17">
    <source>
        <dbReference type="EMBL" id="ELK35592.1"/>
    </source>
</evidence>
<name>L5MB94_MYODS</name>
<evidence type="ECO:0000256" key="6">
    <source>
        <dbReference type="ARBA" id="ARBA00022679"/>
    </source>
</evidence>
<keyword evidence="11" id="KW-0862">Zinc</keyword>
<evidence type="ECO:0000256" key="14">
    <source>
        <dbReference type="SAM" id="MobiDB-lite"/>
    </source>
</evidence>
<dbReference type="InterPro" id="IPR001841">
    <property type="entry name" value="Znf_RING"/>
</dbReference>
<dbReference type="InterPro" id="IPR043136">
    <property type="entry name" value="B30.2/SPRY_sf"/>
</dbReference>
<keyword evidence="18" id="KW-1185">Reference proteome</keyword>
<dbReference type="CDD" id="cd16785">
    <property type="entry name" value="mRING-HC-C3HC5_NEU1A"/>
    <property type="match status" value="1"/>
</dbReference>
<dbReference type="FunFam" id="3.30.40.10:FF:000056">
    <property type="entry name" value="Putative E3 ubiquitin-protein ligase NEURL1B"/>
    <property type="match status" value="1"/>
</dbReference>
<dbReference type="Gene3D" id="3.30.40.10">
    <property type="entry name" value="Zinc/RING finger domain, C3HC4 (zinc finger)"/>
    <property type="match status" value="1"/>
</dbReference>
<comment type="catalytic activity">
    <reaction evidence="1">
        <text>S-ubiquitinyl-[E2 ubiquitin-conjugating enzyme]-L-cysteine + [acceptor protein]-L-lysine = [E2 ubiquitin-conjugating enzyme]-L-cysteine + N(6)-ubiquitinyl-[acceptor protein]-L-lysine.</text>
        <dbReference type="EC" id="2.3.2.27"/>
    </reaction>
</comment>
<dbReference type="InterPro" id="IPR006573">
    <property type="entry name" value="NHR_dom"/>
</dbReference>
<dbReference type="PANTHER" id="PTHR12429">
    <property type="entry name" value="NEURALIZED"/>
    <property type="match status" value="1"/>
</dbReference>
<dbReference type="PROSITE" id="PS51065">
    <property type="entry name" value="NHR"/>
    <property type="match status" value="1"/>
</dbReference>
<keyword evidence="10" id="KW-0833">Ubl conjugation pathway</keyword>
<evidence type="ECO:0000259" key="15">
    <source>
        <dbReference type="PROSITE" id="PS50089"/>
    </source>
</evidence>
<feature type="domain" description="NHR" evidence="16">
    <location>
        <begin position="55"/>
        <end position="211"/>
    </location>
</feature>
<evidence type="ECO:0000259" key="16">
    <source>
        <dbReference type="PROSITE" id="PS51065"/>
    </source>
</evidence>
<dbReference type="SUPFAM" id="SSF57850">
    <property type="entry name" value="RING/U-box"/>
    <property type="match status" value="1"/>
</dbReference>
<dbReference type="EMBL" id="KB102330">
    <property type="protein sequence ID" value="ELK35592.1"/>
    <property type="molecule type" value="Genomic_DNA"/>
</dbReference>
<evidence type="ECO:0000256" key="1">
    <source>
        <dbReference type="ARBA" id="ARBA00000900"/>
    </source>
</evidence>
<gene>
    <name evidence="17" type="ORF">MDA_GLEAN10023335</name>
</gene>
<dbReference type="eggNOG" id="KOG4625">
    <property type="taxonomic scope" value="Eukaryota"/>
</dbReference>
<keyword evidence="8" id="KW-0677">Repeat</keyword>
<evidence type="ECO:0000256" key="7">
    <source>
        <dbReference type="ARBA" id="ARBA00022723"/>
    </source>
</evidence>
<comment type="pathway">
    <text evidence="3">Protein modification; protein ubiquitination.</text>
</comment>
<dbReference type="FunFam" id="2.60.120.920:FF:000005">
    <property type="entry name" value="Putative E3 ubiquitin-protein ligase NEURL1B"/>
    <property type="match status" value="1"/>
</dbReference>
<keyword evidence="6" id="KW-0808">Transferase</keyword>
<evidence type="ECO:0000256" key="8">
    <source>
        <dbReference type="ARBA" id="ARBA00022737"/>
    </source>
</evidence>
<feature type="region of interest" description="Disordered" evidence="14">
    <location>
        <begin position="505"/>
        <end position="525"/>
    </location>
</feature>
<dbReference type="eggNOG" id="KOG4172">
    <property type="taxonomic scope" value="Eukaryota"/>
</dbReference>
<dbReference type="GO" id="GO:0045746">
    <property type="term" value="P:negative regulation of Notch signaling pathway"/>
    <property type="evidence" value="ECO:0007669"/>
    <property type="project" value="TreeGrafter"/>
</dbReference>
<accession>L5MB94</accession>
<dbReference type="PROSITE" id="PS50089">
    <property type="entry name" value="ZF_RING_2"/>
    <property type="match status" value="1"/>
</dbReference>
<organism evidence="17 18">
    <name type="scientific">Myotis davidii</name>
    <name type="common">David's myotis</name>
    <dbReference type="NCBI Taxonomy" id="225400"/>
    <lineage>
        <taxon>Eukaryota</taxon>
        <taxon>Metazoa</taxon>
        <taxon>Chordata</taxon>
        <taxon>Craniata</taxon>
        <taxon>Vertebrata</taxon>
        <taxon>Euteleostomi</taxon>
        <taxon>Mammalia</taxon>
        <taxon>Eutheria</taxon>
        <taxon>Laurasiatheria</taxon>
        <taxon>Chiroptera</taxon>
        <taxon>Yangochiroptera</taxon>
        <taxon>Vespertilionidae</taxon>
        <taxon>Myotis</taxon>
    </lineage>
</organism>
<evidence type="ECO:0000256" key="5">
    <source>
        <dbReference type="ARBA" id="ARBA00022490"/>
    </source>
</evidence>
<dbReference type="Pfam" id="PF07177">
    <property type="entry name" value="Neuralized"/>
    <property type="match status" value="2"/>
</dbReference>
<dbReference type="AlphaFoldDB" id="L5MB94"/>
<protein>
    <recommendedName>
        <fullName evidence="4">RING-type E3 ubiquitin transferase</fullName>
        <ecNumber evidence="4">2.3.2.27</ecNumber>
    </recommendedName>
</protein>
<dbReference type="GO" id="GO:0014069">
    <property type="term" value="C:postsynaptic density"/>
    <property type="evidence" value="ECO:0007669"/>
    <property type="project" value="TreeGrafter"/>
</dbReference>